<proteinExistence type="predicted"/>
<feature type="region of interest" description="Disordered" evidence="1">
    <location>
        <begin position="29"/>
        <end position="50"/>
    </location>
</feature>
<accession>A0A183U515</accession>
<feature type="compositionally biased region" description="Polar residues" evidence="1">
    <location>
        <begin position="40"/>
        <end position="50"/>
    </location>
</feature>
<gene>
    <name evidence="2" type="ORF">TCNE_LOCUS3584</name>
</gene>
<sequence>MWPLMKDEESIQEIKESATEGKFLRIPLSITEKSKKTGGKQRTGSSGTTKLSRCNKVVRIWYVHGMKIDQWAPHVKKYISGTLKIMEAFRKSSC</sequence>
<name>A0A183U515_TOXCA</name>
<evidence type="ECO:0000313" key="4">
    <source>
        <dbReference type="WBParaSite" id="TCNE_0000358501-mRNA-1"/>
    </source>
</evidence>
<reference evidence="4" key="1">
    <citation type="submission" date="2016-06" db="UniProtKB">
        <authorList>
            <consortium name="WormBaseParasite"/>
        </authorList>
    </citation>
    <scope>IDENTIFICATION</scope>
</reference>
<dbReference type="AlphaFoldDB" id="A0A183U515"/>
<evidence type="ECO:0000313" key="3">
    <source>
        <dbReference type="Proteomes" id="UP000050794"/>
    </source>
</evidence>
<keyword evidence="3" id="KW-1185">Reference proteome</keyword>
<evidence type="ECO:0000256" key="1">
    <source>
        <dbReference type="SAM" id="MobiDB-lite"/>
    </source>
</evidence>
<dbReference type="WBParaSite" id="TCNE_0000358501-mRNA-1">
    <property type="protein sequence ID" value="TCNE_0000358501-mRNA-1"/>
    <property type="gene ID" value="TCNE_0000358501"/>
</dbReference>
<reference evidence="2 3" key="2">
    <citation type="submission" date="2018-11" db="EMBL/GenBank/DDBJ databases">
        <authorList>
            <consortium name="Pathogen Informatics"/>
        </authorList>
    </citation>
    <scope>NUCLEOTIDE SEQUENCE [LARGE SCALE GENOMIC DNA]</scope>
</reference>
<evidence type="ECO:0000313" key="2">
    <source>
        <dbReference type="EMBL" id="VDM29301.1"/>
    </source>
</evidence>
<dbReference type="Proteomes" id="UP000050794">
    <property type="component" value="Unassembled WGS sequence"/>
</dbReference>
<protein>
    <submittedName>
        <fullName evidence="4">Ovule protein</fullName>
    </submittedName>
</protein>
<dbReference type="EMBL" id="UYWY01004736">
    <property type="protein sequence ID" value="VDM29301.1"/>
    <property type="molecule type" value="Genomic_DNA"/>
</dbReference>
<organism evidence="3 4">
    <name type="scientific">Toxocara canis</name>
    <name type="common">Canine roundworm</name>
    <dbReference type="NCBI Taxonomy" id="6265"/>
    <lineage>
        <taxon>Eukaryota</taxon>
        <taxon>Metazoa</taxon>
        <taxon>Ecdysozoa</taxon>
        <taxon>Nematoda</taxon>
        <taxon>Chromadorea</taxon>
        <taxon>Rhabditida</taxon>
        <taxon>Spirurina</taxon>
        <taxon>Ascaridomorpha</taxon>
        <taxon>Ascaridoidea</taxon>
        <taxon>Toxocaridae</taxon>
        <taxon>Toxocara</taxon>
    </lineage>
</organism>